<keyword evidence="3 6" id="KW-1133">Transmembrane helix</keyword>
<dbReference type="EMBL" id="MU404359">
    <property type="protein sequence ID" value="KAI1610112.1"/>
    <property type="molecule type" value="Genomic_DNA"/>
</dbReference>
<dbReference type="InterPro" id="IPR052053">
    <property type="entry name" value="IM_YidH-like"/>
</dbReference>
<evidence type="ECO:0000313" key="9">
    <source>
        <dbReference type="Proteomes" id="UP001203852"/>
    </source>
</evidence>
<keyword evidence="2 6" id="KW-0812">Transmembrane</keyword>
<comment type="caution">
    <text evidence="8">The sequence shown here is derived from an EMBL/GenBank/DDBJ whole genome shotgun (WGS) entry which is preliminary data.</text>
</comment>
<dbReference type="GO" id="GO:0012505">
    <property type="term" value="C:endomembrane system"/>
    <property type="evidence" value="ECO:0007669"/>
    <property type="project" value="UniProtKB-SubCell"/>
</dbReference>
<evidence type="ECO:0000313" key="8">
    <source>
        <dbReference type="EMBL" id="KAI1610112.1"/>
    </source>
</evidence>
<feature type="transmembrane region" description="Helical" evidence="6">
    <location>
        <begin position="167"/>
        <end position="194"/>
    </location>
</feature>
<evidence type="ECO:0000256" key="1">
    <source>
        <dbReference type="ARBA" id="ARBA00004127"/>
    </source>
</evidence>
<evidence type="ECO:0000259" key="7">
    <source>
        <dbReference type="Pfam" id="PF02656"/>
    </source>
</evidence>
<feature type="transmembrane region" description="Helical" evidence="6">
    <location>
        <begin position="93"/>
        <end position="114"/>
    </location>
</feature>
<feature type="compositionally biased region" description="Polar residues" evidence="5">
    <location>
        <begin position="12"/>
        <end position="21"/>
    </location>
</feature>
<protein>
    <recommendedName>
        <fullName evidence="7">DUF202 domain-containing protein</fullName>
    </recommendedName>
</protein>
<feature type="transmembrane region" description="Helical" evidence="6">
    <location>
        <begin position="129"/>
        <end position="155"/>
    </location>
</feature>
<accession>A0AAN6DRZ0</accession>
<dbReference type="Proteomes" id="UP001203852">
    <property type="component" value="Unassembled WGS sequence"/>
</dbReference>
<dbReference type="PANTHER" id="PTHR34187">
    <property type="entry name" value="FGR18P"/>
    <property type="match status" value="1"/>
</dbReference>
<organism evidence="8 9">
    <name type="scientific">Exophiala viscosa</name>
    <dbReference type="NCBI Taxonomy" id="2486360"/>
    <lineage>
        <taxon>Eukaryota</taxon>
        <taxon>Fungi</taxon>
        <taxon>Dikarya</taxon>
        <taxon>Ascomycota</taxon>
        <taxon>Pezizomycotina</taxon>
        <taxon>Eurotiomycetes</taxon>
        <taxon>Chaetothyriomycetidae</taxon>
        <taxon>Chaetothyriales</taxon>
        <taxon>Herpotrichiellaceae</taxon>
        <taxon>Exophiala</taxon>
    </lineage>
</organism>
<feature type="domain" description="DUF202" evidence="7">
    <location>
        <begin position="84"/>
        <end position="157"/>
    </location>
</feature>
<keyword evidence="9" id="KW-1185">Reference proteome</keyword>
<reference evidence="8" key="1">
    <citation type="journal article" date="2022" name="bioRxiv">
        <title>Deciphering the potential niche of two novel black yeast fungi from a biological soil crust based on their genomes, phenotypes, and melanin regulation.</title>
        <authorList>
            <consortium name="DOE Joint Genome Institute"/>
            <person name="Carr E.C."/>
            <person name="Barton Q."/>
            <person name="Grambo S."/>
            <person name="Sullivan M."/>
            <person name="Renfro C.M."/>
            <person name="Kuo A."/>
            <person name="Pangilinan J."/>
            <person name="Lipzen A."/>
            <person name="Keymanesh K."/>
            <person name="Savage E."/>
            <person name="Barry K."/>
            <person name="Grigoriev I.V."/>
            <person name="Riekhof W.R."/>
            <person name="Harris S.S."/>
        </authorList>
    </citation>
    <scope>NUCLEOTIDE SEQUENCE</scope>
    <source>
        <strain evidence="8">JF 03-4F</strain>
    </source>
</reference>
<name>A0AAN6DRZ0_9EURO</name>
<comment type="subcellular location">
    <subcellularLocation>
        <location evidence="1">Endomembrane system</location>
        <topology evidence="1">Multi-pass membrane protein</topology>
    </subcellularLocation>
</comment>
<evidence type="ECO:0000256" key="5">
    <source>
        <dbReference type="SAM" id="MobiDB-lite"/>
    </source>
</evidence>
<gene>
    <name evidence="8" type="ORF">EDD36DRAFT_445520</name>
</gene>
<feature type="compositionally biased region" description="Basic and acidic residues" evidence="5">
    <location>
        <begin position="1"/>
        <end position="10"/>
    </location>
</feature>
<dbReference type="InterPro" id="IPR003807">
    <property type="entry name" value="DUF202"/>
</dbReference>
<keyword evidence="4 6" id="KW-0472">Membrane</keyword>
<sequence length="198" mass="21497">MPVSIGRDDSSIAVTTGQQYSAHDHEGHEQHELKDLRSAQSLQNALGTNDDSSVNNAPSRGPDRLRARSRSLSRSRYVPIPAARDHLANERVFLAYIRTSSAFANFGVAILQLYRLKHSAAPAGKLGDYILGVPLATATLLIAIILAITGAARFFICENAMLQKRIVGSGSVVVVFIILTALLLLVLFIFTIIVNPDY</sequence>
<feature type="region of interest" description="Disordered" evidence="5">
    <location>
        <begin position="1"/>
        <end position="29"/>
    </location>
</feature>
<dbReference type="AlphaFoldDB" id="A0AAN6DRZ0"/>
<dbReference type="Pfam" id="PF02656">
    <property type="entry name" value="DUF202"/>
    <property type="match status" value="1"/>
</dbReference>
<evidence type="ECO:0000256" key="3">
    <source>
        <dbReference type="ARBA" id="ARBA00022989"/>
    </source>
</evidence>
<feature type="compositionally biased region" description="Polar residues" evidence="5">
    <location>
        <begin position="46"/>
        <end position="58"/>
    </location>
</feature>
<proteinExistence type="predicted"/>
<evidence type="ECO:0000256" key="4">
    <source>
        <dbReference type="ARBA" id="ARBA00023136"/>
    </source>
</evidence>
<evidence type="ECO:0000256" key="2">
    <source>
        <dbReference type="ARBA" id="ARBA00022692"/>
    </source>
</evidence>
<evidence type="ECO:0000256" key="6">
    <source>
        <dbReference type="SAM" id="Phobius"/>
    </source>
</evidence>
<dbReference type="PANTHER" id="PTHR34187:SF1">
    <property type="entry name" value="DUF202 DOMAIN-CONTAINING PROTEIN"/>
    <property type="match status" value="1"/>
</dbReference>
<feature type="region of interest" description="Disordered" evidence="5">
    <location>
        <begin position="46"/>
        <end position="70"/>
    </location>
</feature>